<feature type="transmembrane region" description="Helical" evidence="1">
    <location>
        <begin position="79"/>
        <end position="102"/>
    </location>
</feature>
<gene>
    <name evidence="2" type="ORF">NT6N_24110</name>
</gene>
<proteinExistence type="predicted"/>
<organism evidence="2">
    <name type="scientific">Oceaniferula spumae</name>
    <dbReference type="NCBI Taxonomy" id="2979115"/>
    <lineage>
        <taxon>Bacteria</taxon>
        <taxon>Pseudomonadati</taxon>
        <taxon>Verrucomicrobiota</taxon>
        <taxon>Verrucomicrobiia</taxon>
        <taxon>Verrucomicrobiales</taxon>
        <taxon>Verrucomicrobiaceae</taxon>
        <taxon>Oceaniferula</taxon>
    </lineage>
</organism>
<sequence>MKATELLTYQSPVSNAACLKKRMLILMVSGFMAAPCYFLVGWLCEESWYEGILSSIIFIIGYSPALYSFMTGWVMRWKGIVYGMLLPQVFWMGVIFIVWLAARLLELL</sequence>
<reference evidence="2" key="1">
    <citation type="submission" date="2024-07" db="EMBL/GenBank/DDBJ databases">
        <title>Complete genome sequence of Verrucomicrobiaceae bacterium NT6N.</title>
        <authorList>
            <person name="Huang C."/>
            <person name="Takami H."/>
            <person name="Hamasaki K."/>
        </authorList>
    </citation>
    <scope>NUCLEOTIDE SEQUENCE</scope>
    <source>
        <strain evidence="2">NT6N</strain>
    </source>
</reference>
<feature type="transmembrane region" description="Helical" evidence="1">
    <location>
        <begin position="48"/>
        <end position="67"/>
    </location>
</feature>
<protein>
    <recommendedName>
        <fullName evidence="3">Iron transporter</fullName>
    </recommendedName>
</protein>
<dbReference type="EMBL" id="AP026866">
    <property type="protein sequence ID" value="BDS07371.1"/>
    <property type="molecule type" value="Genomic_DNA"/>
</dbReference>
<name>A0AAT9FN02_9BACT</name>
<keyword evidence="1" id="KW-1133">Transmembrane helix</keyword>
<dbReference type="KEGG" id="osu:NT6N_24110"/>
<keyword evidence="1" id="KW-0812">Transmembrane</keyword>
<evidence type="ECO:0000313" key="2">
    <source>
        <dbReference type="EMBL" id="BDS07371.1"/>
    </source>
</evidence>
<dbReference type="AlphaFoldDB" id="A0AAT9FN02"/>
<evidence type="ECO:0000256" key="1">
    <source>
        <dbReference type="SAM" id="Phobius"/>
    </source>
</evidence>
<evidence type="ECO:0008006" key="3">
    <source>
        <dbReference type="Google" id="ProtNLM"/>
    </source>
</evidence>
<feature type="transmembrane region" description="Helical" evidence="1">
    <location>
        <begin position="24"/>
        <end position="42"/>
    </location>
</feature>
<keyword evidence="1" id="KW-0472">Membrane</keyword>
<accession>A0AAT9FN02</accession>